<dbReference type="Proteomes" id="UP000693970">
    <property type="component" value="Unassembled WGS sequence"/>
</dbReference>
<reference evidence="4" key="2">
    <citation type="submission" date="2021-04" db="EMBL/GenBank/DDBJ databases">
        <authorList>
            <person name="Podell S."/>
        </authorList>
    </citation>
    <scope>NUCLEOTIDE SEQUENCE</scope>
    <source>
        <strain evidence="4">Hildebrandi</strain>
    </source>
</reference>
<evidence type="ECO:0000256" key="1">
    <source>
        <dbReference type="SAM" id="MobiDB-lite"/>
    </source>
</evidence>
<feature type="domain" description="DNA2/NAM7 helicase-like C-terminal" evidence="3">
    <location>
        <begin position="742"/>
        <end position="954"/>
    </location>
</feature>
<name>A0A9K3KS47_9STRA</name>
<dbReference type="InterPro" id="IPR041677">
    <property type="entry name" value="DNA2/NAM7_AAA_11"/>
</dbReference>
<evidence type="ECO:0000313" key="5">
    <source>
        <dbReference type="Proteomes" id="UP000693970"/>
    </source>
</evidence>
<feature type="domain" description="DNA2/NAM7 helicase helicase" evidence="2">
    <location>
        <begin position="436"/>
        <end position="523"/>
    </location>
</feature>
<dbReference type="InterPro" id="IPR041679">
    <property type="entry name" value="DNA2/NAM7-like_C"/>
</dbReference>
<feature type="region of interest" description="Disordered" evidence="1">
    <location>
        <begin position="66"/>
        <end position="117"/>
    </location>
</feature>
<dbReference type="GO" id="GO:0005829">
    <property type="term" value="C:cytosol"/>
    <property type="evidence" value="ECO:0007669"/>
    <property type="project" value="TreeGrafter"/>
</dbReference>
<dbReference type="PANTHER" id="PTHR10887">
    <property type="entry name" value="DNA2/NAM7 HELICASE FAMILY"/>
    <property type="match status" value="1"/>
</dbReference>
<protein>
    <submittedName>
        <fullName evidence="4">DNA helicase</fullName>
    </submittedName>
</protein>
<evidence type="ECO:0000259" key="3">
    <source>
        <dbReference type="Pfam" id="PF13087"/>
    </source>
</evidence>
<accession>A0A9K3KS47</accession>
<feature type="region of interest" description="Disordered" evidence="1">
    <location>
        <begin position="1"/>
        <end position="38"/>
    </location>
</feature>
<reference evidence="4" key="1">
    <citation type="journal article" date="2021" name="Sci. Rep.">
        <title>Diploid genomic architecture of Nitzschia inconspicua, an elite biomass production diatom.</title>
        <authorList>
            <person name="Oliver A."/>
            <person name="Podell S."/>
            <person name="Pinowska A."/>
            <person name="Traller J.C."/>
            <person name="Smith S.R."/>
            <person name="McClure R."/>
            <person name="Beliaev A."/>
            <person name="Bohutskyi P."/>
            <person name="Hill E.A."/>
            <person name="Rabines A."/>
            <person name="Zheng H."/>
            <person name="Allen L.Z."/>
            <person name="Kuo A."/>
            <person name="Grigoriev I.V."/>
            <person name="Allen A.E."/>
            <person name="Hazlebeck D."/>
            <person name="Allen E.E."/>
        </authorList>
    </citation>
    <scope>NUCLEOTIDE SEQUENCE</scope>
    <source>
        <strain evidence="4">Hildebrandi</strain>
    </source>
</reference>
<comment type="caution">
    <text evidence="4">The sequence shown here is derived from an EMBL/GenBank/DDBJ whole genome shotgun (WGS) entry which is preliminary data.</text>
</comment>
<evidence type="ECO:0000259" key="2">
    <source>
        <dbReference type="Pfam" id="PF13086"/>
    </source>
</evidence>
<proteinExistence type="predicted"/>
<gene>
    <name evidence="4" type="ORF">IV203_017222</name>
</gene>
<dbReference type="PANTHER" id="PTHR10887:SF322">
    <property type="entry name" value="HELICASE MOV-10"/>
    <property type="match status" value="1"/>
</dbReference>
<dbReference type="CDD" id="cd18808">
    <property type="entry name" value="SF1_C_Upf1"/>
    <property type="match status" value="1"/>
</dbReference>
<sequence length="987" mass="110510">MEEEAQIKPSGETLIDATNDHAQPIHGSTPQLQRDGAVPITACDEAAVSISSSDISQAIGTLNLQENSTDLRGKGKKETATNRPKNNKGTNAGKKKQSSKQQQQRPQHHFTGSSLLTPNFIPKKYREINQAYTTCIIPTLEPPKSETETKRVFQGLTGIPVPCQCSGKDCHALPANVPVTEEYVFAERQAKKRNGAAIPPINMSAGRDAYIQTFRELLQLEYAEKHRLYERYSQYEIKITTRHLPIPKKATNAPIETDMVAIFRIPGIADGRPSLKPGDFVFIRPHDMVPNPYNIKQFYPEPSPQNAPPPVIIDHDAAFIPFHRAEIHSRVISVTRGKPVDDEELRKDLVMVSWGIDPLLATTFWSQARKSLFTVRFAPSTSSHERALTAFRWLGTLHPTIARDLLFPTETPKLPPSAPLNENDNGYDSLEFEYMQLNENQSKFAQMMMTRTANPITEKIRPPMVLTGPAGTGKTKTLLVAILQCMNIVSSSERMEPHILVCTPSHTACDVITIRLAKLLSKLHSSNSEQAPDQPRDLRSVVFRLYDVTRSVQTVPAEVLPFTRQDYSGQFVLPATQELLKFRVIVTTCEDAHLLFMAGITNDRLRSRRQCIQTTLESTMTMAGLHGTISGHSQPHFTHLFIDEAAQATEPESLIPLSVVVDDSPDAIKVEIALCGDPRQLSPNIYSNVASEILQRSLLERLLRLPVDTYGGGRETLLGPPTRDNWQTLDELIEYSFQKDDCHDHLSVFLNQSYRGHPSFLIMPSKLFYFDKLKSVVKDLSGSSTNTGWLDAARCLEKLAPKAYSALQPHVPRDWPMLFRSVKGKDASMAVESFFGSNSWCNRMEATVVAEMIEELVKNQGISTSSIGVMAAFRAQVVLIRRLLRDRNLGAVNVGIPEDYQSVERDIIMLSLTRSSVDLVEADKDRRAGLFHQPKRTNVALTRAEHLLVVVGNPDTMIEDPVWRDWLDFCRLNGLWYGDEETPKIAT</sequence>
<dbReference type="EMBL" id="JAGRRH010000020">
    <property type="protein sequence ID" value="KAG7348517.1"/>
    <property type="molecule type" value="Genomic_DNA"/>
</dbReference>
<dbReference type="Pfam" id="PF13086">
    <property type="entry name" value="AAA_11"/>
    <property type="match status" value="2"/>
</dbReference>
<dbReference type="Pfam" id="PF13087">
    <property type="entry name" value="AAA_12"/>
    <property type="match status" value="1"/>
</dbReference>
<dbReference type="GO" id="GO:0043186">
    <property type="term" value="C:P granule"/>
    <property type="evidence" value="ECO:0007669"/>
    <property type="project" value="TreeGrafter"/>
</dbReference>
<keyword evidence="4" id="KW-0067">ATP-binding</keyword>
<keyword evidence="4" id="KW-0378">Hydrolase</keyword>
<dbReference type="GO" id="GO:0004386">
    <property type="term" value="F:helicase activity"/>
    <property type="evidence" value="ECO:0007669"/>
    <property type="project" value="UniProtKB-KW"/>
</dbReference>
<dbReference type="AlphaFoldDB" id="A0A9K3KS47"/>
<dbReference type="GO" id="GO:0035194">
    <property type="term" value="P:regulatory ncRNA-mediated post-transcriptional gene silencing"/>
    <property type="evidence" value="ECO:0007669"/>
    <property type="project" value="TreeGrafter"/>
</dbReference>
<feature type="domain" description="DNA2/NAM7 helicase helicase" evidence="2">
    <location>
        <begin position="626"/>
        <end position="687"/>
    </location>
</feature>
<dbReference type="InterPro" id="IPR045055">
    <property type="entry name" value="DNA2/NAM7-like"/>
</dbReference>
<evidence type="ECO:0000313" key="4">
    <source>
        <dbReference type="EMBL" id="KAG7348517.1"/>
    </source>
</evidence>
<keyword evidence="4" id="KW-0547">Nucleotide-binding</keyword>
<feature type="compositionally biased region" description="Basic and acidic residues" evidence="1">
    <location>
        <begin position="69"/>
        <end position="80"/>
    </location>
</feature>
<dbReference type="OrthoDB" id="6513042at2759"/>
<dbReference type="InterPro" id="IPR047187">
    <property type="entry name" value="SF1_C_Upf1"/>
</dbReference>
<keyword evidence="4" id="KW-0347">Helicase</keyword>
<organism evidence="4 5">
    <name type="scientific">Nitzschia inconspicua</name>
    <dbReference type="NCBI Taxonomy" id="303405"/>
    <lineage>
        <taxon>Eukaryota</taxon>
        <taxon>Sar</taxon>
        <taxon>Stramenopiles</taxon>
        <taxon>Ochrophyta</taxon>
        <taxon>Bacillariophyta</taxon>
        <taxon>Bacillariophyceae</taxon>
        <taxon>Bacillariophycidae</taxon>
        <taxon>Bacillariales</taxon>
        <taxon>Bacillariaceae</taxon>
        <taxon>Nitzschia</taxon>
    </lineage>
</organism>
<keyword evidence="5" id="KW-1185">Reference proteome</keyword>